<sequence>MELWFKSIKKKKMEMKKNGTHDFAESQWVKNVNAVSEKDHRLQNSSNQEEIGMNPSPTTIMSHFLKVEGMQEVLPALHEFDSFPESGRECSEDCNSFGSVSVPIRHKRIKRQLFLSIMNLKEESLELNTQRRKERKWTIEGIEGLGESMNLSGSPGNDIKMLALTQDEKHETELSEFISWIWASEIELDLSLEFTPSQEVGVASKFSSFLVSVTKTSSILLIQQLANGLQTAKTVTAGETRLLAETGKENCAFTAEARYLLSSPNTCAEETLLCPR</sequence>
<gene>
    <name evidence="1" type="ORF">VNO77_44633</name>
</gene>
<evidence type="ECO:0000313" key="1">
    <source>
        <dbReference type="EMBL" id="KAK7306681.1"/>
    </source>
</evidence>
<reference evidence="1 2" key="1">
    <citation type="submission" date="2024-01" db="EMBL/GenBank/DDBJ databases">
        <title>The genomes of 5 underutilized Papilionoideae crops provide insights into root nodulation and disease resistanc.</title>
        <authorList>
            <person name="Jiang F."/>
        </authorList>
    </citation>
    <scope>NUCLEOTIDE SEQUENCE [LARGE SCALE GENOMIC DNA]</scope>
    <source>
        <strain evidence="1">LVBAO_FW01</strain>
        <tissue evidence="1">Leaves</tissue>
    </source>
</reference>
<dbReference type="Proteomes" id="UP001367508">
    <property type="component" value="Unassembled WGS sequence"/>
</dbReference>
<name>A0AAN9PQI1_CANGL</name>
<dbReference type="AlphaFoldDB" id="A0AAN9PQI1"/>
<keyword evidence="2" id="KW-1185">Reference proteome</keyword>
<protein>
    <submittedName>
        <fullName evidence="1">Uncharacterized protein</fullName>
    </submittedName>
</protein>
<evidence type="ECO:0000313" key="2">
    <source>
        <dbReference type="Proteomes" id="UP001367508"/>
    </source>
</evidence>
<proteinExistence type="predicted"/>
<comment type="caution">
    <text evidence="1">The sequence shown here is derived from an EMBL/GenBank/DDBJ whole genome shotgun (WGS) entry which is preliminary data.</text>
</comment>
<organism evidence="1 2">
    <name type="scientific">Canavalia gladiata</name>
    <name type="common">Sword bean</name>
    <name type="synonym">Dolichos gladiatus</name>
    <dbReference type="NCBI Taxonomy" id="3824"/>
    <lineage>
        <taxon>Eukaryota</taxon>
        <taxon>Viridiplantae</taxon>
        <taxon>Streptophyta</taxon>
        <taxon>Embryophyta</taxon>
        <taxon>Tracheophyta</taxon>
        <taxon>Spermatophyta</taxon>
        <taxon>Magnoliopsida</taxon>
        <taxon>eudicotyledons</taxon>
        <taxon>Gunneridae</taxon>
        <taxon>Pentapetalae</taxon>
        <taxon>rosids</taxon>
        <taxon>fabids</taxon>
        <taxon>Fabales</taxon>
        <taxon>Fabaceae</taxon>
        <taxon>Papilionoideae</taxon>
        <taxon>50 kb inversion clade</taxon>
        <taxon>NPAAA clade</taxon>
        <taxon>indigoferoid/millettioid clade</taxon>
        <taxon>Phaseoleae</taxon>
        <taxon>Canavalia</taxon>
    </lineage>
</organism>
<accession>A0AAN9PQI1</accession>
<dbReference type="EMBL" id="JAYMYQ010000011">
    <property type="protein sequence ID" value="KAK7306681.1"/>
    <property type="molecule type" value="Genomic_DNA"/>
</dbReference>